<dbReference type="EMBL" id="BMAC01001142">
    <property type="protein sequence ID" value="GFQ06006.1"/>
    <property type="molecule type" value="Genomic_DNA"/>
</dbReference>
<gene>
    <name evidence="1" type="ORF">PHJA_002744600</name>
</gene>
<accession>A0A830DGT4</accession>
<proteinExistence type="predicted"/>
<name>A0A830DGT4_9LAMI</name>
<organism evidence="1 2">
    <name type="scientific">Phtheirospermum japonicum</name>
    <dbReference type="NCBI Taxonomy" id="374723"/>
    <lineage>
        <taxon>Eukaryota</taxon>
        <taxon>Viridiplantae</taxon>
        <taxon>Streptophyta</taxon>
        <taxon>Embryophyta</taxon>
        <taxon>Tracheophyta</taxon>
        <taxon>Spermatophyta</taxon>
        <taxon>Magnoliopsida</taxon>
        <taxon>eudicotyledons</taxon>
        <taxon>Gunneridae</taxon>
        <taxon>Pentapetalae</taxon>
        <taxon>asterids</taxon>
        <taxon>lamiids</taxon>
        <taxon>Lamiales</taxon>
        <taxon>Orobanchaceae</taxon>
        <taxon>Orobanchaceae incertae sedis</taxon>
        <taxon>Phtheirospermum</taxon>
    </lineage>
</organism>
<comment type="caution">
    <text evidence="1">The sequence shown here is derived from an EMBL/GenBank/DDBJ whole genome shotgun (WGS) entry which is preliminary data.</text>
</comment>
<feature type="non-terminal residue" evidence="1">
    <location>
        <position position="1"/>
    </location>
</feature>
<dbReference type="Gene3D" id="3.30.450.50">
    <property type="entry name" value="Longin domain"/>
    <property type="match status" value="1"/>
</dbReference>
<keyword evidence="2" id="KW-1185">Reference proteome</keyword>
<evidence type="ECO:0000313" key="2">
    <source>
        <dbReference type="Proteomes" id="UP000653305"/>
    </source>
</evidence>
<protein>
    <submittedName>
        <fullName evidence="1">Putative vesicle-associated membrane protein 726</fullName>
    </submittedName>
</protein>
<dbReference type="AlphaFoldDB" id="A0A830DGT4"/>
<dbReference type="OrthoDB" id="248747at2759"/>
<sequence length="73" mass="7918">SFVERGTVILAEYTEFIGNFTGISAQCLQKLFLPTTSSPTTAMATPSITSLMMDLVSACHLRSARSFNLICII</sequence>
<evidence type="ECO:0000313" key="1">
    <source>
        <dbReference type="EMBL" id="GFQ06006.1"/>
    </source>
</evidence>
<dbReference type="Proteomes" id="UP000653305">
    <property type="component" value="Unassembled WGS sequence"/>
</dbReference>
<reference evidence="1" key="1">
    <citation type="submission" date="2020-07" db="EMBL/GenBank/DDBJ databases">
        <title>Ethylene signaling mediates host invasion by parasitic plants.</title>
        <authorList>
            <person name="Yoshida S."/>
        </authorList>
    </citation>
    <scope>NUCLEOTIDE SEQUENCE</scope>
    <source>
        <strain evidence="1">Okayama</strain>
    </source>
</reference>